<dbReference type="Pfam" id="PF07690">
    <property type="entry name" value="MFS_1"/>
    <property type="match status" value="1"/>
</dbReference>
<keyword evidence="10" id="KW-1185">Reference proteome</keyword>
<feature type="transmembrane region" description="Helical" evidence="7">
    <location>
        <begin position="444"/>
        <end position="464"/>
    </location>
</feature>
<dbReference type="InterPro" id="IPR020846">
    <property type="entry name" value="MFS_dom"/>
</dbReference>
<dbReference type="PROSITE" id="PS50850">
    <property type="entry name" value="MFS"/>
    <property type="match status" value="1"/>
</dbReference>
<reference evidence="9 10" key="1">
    <citation type="submission" date="2023-01" db="EMBL/GenBank/DDBJ databases">
        <title>Analysis of 21 Apiospora genomes using comparative genomics revels a genus with tremendous synthesis potential of carbohydrate active enzymes and secondary metabolites.</title>
        <authorList>
            <person name="Sorensen T."/>
        </authorList>
    </citation>
    <scope>NUCLEOTIDE SEQUENCE [LARGE SCALE GENOMIC DNA]</scope>
    <source>
        <strain evidence="9 10">CBS 83171</strain>
    </source>
</reference>
<dbReference type="InterPro" id="IPR036259">
    <property type="entry name" value="MFS_trans_sf"/>
</dbReference>
<dbReference type="CDD" id="cd17330">
    <property type="entry name" value="MFS_SLC46_TetA_like"/>
    <property type="match status" value="1"/>
</dbReference>
<feature type="compositionally biased region" description="Polar residues" evidence="6">
    <location>
        <begin position="291"/>
        <end position="302"/>
    </location>
</feature>
<keyword evidence="5 7" id="KW-0472">Membrane</keyword>
<evidence type="ECO:0000313" key="10">
    <source>
        <dbReference type="Proteomes" id="UP001446871"/>
    </source>
</evidence>
<keyword evidence="4 7" id="KW-1133">Transmembrane helix</keyword>
<evidence type="ECO:0000259" key="8">
    <source>
        <dbReference type="PROSITE" id="PS50850"/>
    </source>
</evidence>
<gene>
    <name evidence="9" type="ORF">PG996_010238</name>
</gene>
<feature type="transmembrane region" description="Helical" evidence="7">
    <location>
        <begin position="71"/>
        <end position="93"/>
    </location>
</feature>
<feature type="transmembrane region" description="Helical" evidence="7">
    <location>
        <begin position="381"/>
        <end position="407"/>
    </location>
</feature>
<dbReference type="EMBL" id="JAQQWM010000006">
    <property type="protein sequence ID" value="KAK8060308.1"/>
    <property type="molecule type" value="Genomic_DNA"/>
</dbReference>
<evidence type="ECO:0000313" key="9">
    <source>
        <dbReference type="EMBL" id="KAK8060308.1"/>
    </source>
</evidence>
<evidence type="ECO:0000256" key="2">
    <source>
        <dbReference type="ARBA" id="ARBA00022448"/>
    </source>
</evidence>
<evidence type="ECO:0000256" key="5">
    <source>
        <dbReference type="ARBA" id="ARBA00023136"/>
    </source>
</evidence>
<proteinExistence type="predicted"/>
<feature type="transmembrane region" description="Helical" evidence="7">
    <location>
        <begin position="484"/>
        <end position="506"/>
    </location>
</feature>
<feature type="transmembrane region" description="Helical" evidence="7">
    <location>
        <begin position="518"/>
        <end position="537"/>
    </location>
</feature>
<comment type="subcellular location">
    <subcellularLocation>
        <location evidence="1">Membrane</location>
        <topology evidence="1">Multi-pass membrane protein</topology>
    </subcellularLocation>
</comment>
<feature type="domain" description="Major facilitator superfamily (MFS) profile" evidence="8">
    <location>
        <begin position="33"/>
        <end position="541"/>
    </location>
</feature>
<protein>
    <recommendedName>
        <fullName evidence="8">Major facilitator superfamily (MFS) profile domain-containing protein</fullName>
    </recommendedName>
</protein>
<dbReference type="Gene3D" id="1.20.1250.20">
    <property type="entry name" value="MFS general substrate transporter like domains"/>
    <property type="match status" value="1"/>
</dbReference>
<organism evidence="9 10">
    <name type="scientific">Apiospora saccharicola</name>
    <dbReference type="NCBI Taxonomy" id="335842"/>
    <lineage>
        <taxon>Eukaryota</taxon>
        <taxon>Fungi</taxon>
        <taxon>Dikarya</taxon>
        <taxon>Ascomycota</taxon>
        <taxon>Pezizomycotina</taxon>
        <taxon>Sordariomycetes</taxon>
        <taxon>Xylariomycetidae</taxon>
        <taxon>Amphisphaeriales</taxon>
        <taxon>Apiosporaceae</taxon>
        <taxon>Apiospora</taxon>
    </lineage>
</organism>
<feature type="transmembrane region" description="Helical" evidence="7">
    <location>
        <begin position="105"/>
        <end position="124"/>
    </location>
</feature>
<dbReference type="PRINTS" id="PR01035">
    <property type="entry name" value="TCRTETA"/>
</dbReference>
<dbReference type="Proteomes" id="UP001446871">
    <property type="component" value="Unassembled WGS sequence"/>
</dbReference>
<keyword evidence="2" id="KW-0813">Transport</keyword>
<sequence>MTTPETRGLETPIQSKGALLPVQTVAPPFPRRQMLVLAICRICEPIAFMGIFPYVYYMVKDFHITEDHNQISFYAGLVTSAFTLAEFSTGFLWGRLSDRVGRKPVLLTGLIGTAVSVLIFGFAQNLWVALAARAIGGLLNGNMGVLQSTITELVTAKEHRPRAFTMMPLVWCIGSIVGPMIGGALAKPCETYPNLFAKGSIWDSYPYLLPNLFSAFVVLVGVVTGFLFLEETHFEKKQQQDRGVELGNWLTAKVSGLWSRRTDSDRDSKFAPASEYQPLLAPEEQLPGYRTTENSPANSPRINTARPIVEQPETLSLDEMPAANASNSKKFTRPVIINVVAFGILAFHTMTFDSLLPTFLATEAPNPPKPMALPFKFVGGFGFSTAETGVLMSGQGIYSMLINAFLVPFALGRLGHLRVFQLVAVAYFALYLVTPYLVLLPDNLRMIGICLIIVWKSTFASLAYPSNAMLIADAAPSQRALGTINGVAASTASLCRALAPVVSGMLYASGLDTGYSGLAWWFSALVTIGGAFLALRIPTQKTYDEKAQGDLEAAPSSN</sequence>
<evidence type="ECO:0000256" key="6">
    <source>
        <dbReference type="SAM" id="MobiDB-lite"/>
    </source>
</evidence>
<dbReference type="SUPFAM" id="SSF103473">
    <property type="entry name" value="MFS general substrate transporter"/>
    <property type="match status" value="1"/>
</dbReference>
<name>A0ABR1UN11_9PEZI</name>
<evidence type="ECO:0000256" key="7">
    <source>
        <dbReference type="SAM" id="Phobius"/>
    </source>
</evidence>
<evidence type="ECO:0000256" key="4">
    <source>
        <dbReference type="ARBA" id="ARBA00022989"/>
    </source>
</evidence>
<dbReference type="PANTHER" id="PTHR23504">
    <property type="entry name" value="MAJOR FACILITATOR SUPERFAMILY DOMAIN-CONTAINING PROTEIN 10"/>
    <property type="match status" value="1"/>
</dbReference>
<feature type="transmembrane region" description="Helical" evidence="7">
    <location>
        <begin position="419"/>
        <end position="438"/>
    </location>
</feature>
<feature type="transmembrane region" description="Helical" evidence="7">
    <location>
        <begin position="163"/>
        <end position="185"/>
    </location>
</feature>
<dbReference type="InterPro" id="IPR011701">
    <property type="entry name" value="MFS"/>
</dbReference>
<feature type="region of interest" description="Disordered" evidence="6">
    <location>
        <begin position="282"/>
        <end position="303"/>
    </location>
</feature>
<feature type="transmembrane region" description="Helical" evidence="7">
    <location>
        <begin position="35"/>
        <end position="59"/>
    </location>
</feature>
<keyword evidence="3 7" id="KW-0812">Transmembrane</keyword>
<dbReference type="PANTHER" id="PTHR23504:SF15">
    <property type="entry name" value="MAJOR FACILITATOR SUPERFAMILY (MFS) PROFILE DOMAIN-CONTAINING PROTEIN"/>
    <property type="match status" value="1"/>
</dbReference>
<evidence type="ECO:0000256" key="3">
    <source>
        <dbReference type="ARBA" id="ARBA00022692"/>
    </source>
</evidence>
<dbReference type="InterPro" id="IPR001958">
    <property type="entry name" value="Tet-R_TetA/multi-R_MdtG-like"/>
</dbReference>
<feature type="transmembrane region" description="Helical" evidence="7">
    <location>
        <begin position="335"/>
        <end position="361"/>
    </location>
</feature>
<feature type="transmembrane region" description="Helical" evidence="7">
    <location>
        <begin position="205"/>
        <end position="229"/>
    </location>
</feature>
<feature type="transmembrane region" description="Helical" evidence="7">
    <location>
        <begin position="130"/>
        <end position="151"/>
    </location>
</feature>
<accession>A0ABR1UN11</accession>
<comment type="caution">
    <text evidence="9">The sequence shown here is derived from an EMBL/GenBank/DDBJ whole genome shotgun (WGS) entry which is preliminary data.</text>
</comment>
<evidence type="ECO:0000256" key="1">
    <source>
        <dbReference type="ARBA" id="ARBA00004141"/>
    </source>
</evidence>